<name>A0A5C7J517_9BACT</name>
<sequence length="165" mass="19280">MDEQKINSFEELQKKLESLKQKNGADLSSGEDLSIAVMNLISLEEHFFFSAMKTEKDEYLDLMEDVREIRKVMLKKLMPDNEGESWCVSKHLLAASMRLFEVGTKYRSEGKKEEAKELFERSYKLYSLFWAVKLKLVDVKKKEGDKTFFGKIEDIVTKLIDCCKE</sequence>
<organism evidence="1 2">
    <name type="scientific">Candidatus Dojkabacteria bacterium</name>
    <dbReference type="NCBI Taxonomy" id="2099670"/>
    <lineage>
        <taxon>Bacteria</taxon>
        <taxon>Candidatus Dojkabacteria</taxon>
    </lineage>
</organism>
<proteinExistence type="predicted"/>
<gene>
    <name evidence="1" type="ORF">E6Q11_04815</name>
</gene>
<comment type="caution">
    <text evidence="1">The sequence shown here is derived from an EMBL/GenBank/DDBJ whole genome shotgun (WGS) entry which is preliminary data.</text>
</comment>
<reference evidence="1 2" key="1">
    <citation type="submission" date="2018-09" db="EMBL/GenBank/DDBJ databases">
        <title>Metagenome Assembled Genomes from an Advanced Water Purification Facility.</title>
        <authorList>
            <person name="Stamps B.W."/>
            <person name="Spear J.R."/>
        </authorList>
    </citation>
    <scope>NUCLEOTIDE SEQUENCE [LARGE SCALE GENOMIC DNA]</scope>
    <source>
        <strain evidence="1">Bin_63_2</strain>
    </source>
</reference>
<protein>
    <recommendedName>
        <fullName evidence="3">Tetratricopeptide repeat protein</fullName>
    </recommendedName>
</protein>
<accession>A0A5C7J517</accession>
<evidence type="ECO:0000313" key="1">
    <source>
        <dbReference type="EMBL" id="TXG76368.1"/>
    </source>
</evidence>
<dbReference type="EMBL" id="SSDS01000075">
    <property type="protein sequence ID" value="TXG76368.1"/>
    <property type="molecule type" value="Genomic_DNA"/>
</dbReference>
<dbReference type="AlphaFoldDB" id="A0A5C7J517"/>
<evidence type="ECO:0000313" key="2">
    <source>
        <dbReference type="Proteomes" id="UP000321026"/>
    </source>
</evidence>
<evidence type="ECO:0008006" key="3">
    <source>
        <dbReference type="Google" id="ProtNLM"/>
    </source>
</evidence>
<dbReference type="Proteomes" id="UP000321026">
    <property type="component" value="Unassembled WGS sequence"/>
</dbReference>